<dbReference type="AlphaFoldDB" id="A0A699XAT9"/>
<sequence>RARKPRRSAARLSSGRPAGWGEPLRSAPATAESRRNARPGSAGKSRSLSTRWGARRSAPAPVRATGALGGAFRPHRESGWLPHRAPGAGRRPPAAPGR</sequence>
<evidence type="ECO:0000256" key="1">
    <source>
        <dbReference type="SAM" id="MobiDB-lite"/>
    </source>
</evidence>
<accession>A0A699XAT9</accession>
<feature type="region of interest" description="Disordered" evidence="1">
    <location>
        <begin position="1"/>
        <end position="98"/>
    </location>
</feature>
<proteinExistence type="predicted"/>
<organism evidence="2">
    <name type="scientific">Tanacetum cinerariifolium</name>
    <name type="common">Dalmatian daisy</name>
    <name type="synonym">Chrysanthemum cinerariifolium</name>
    <dbReference type="NCBI Taxonomy" id="118510"/>
    <lineage>
        <taxon>Eukaryota</taxon>
        <taxon>Viridiplantae</taxon>
        <taxon>Streptophyta</taxon>
        <taxon>Embryophyta</taxon>
        <taxon>Tracheophyta</taxon>
        <taxon>Spermatophyta</taxon>
        <taxon>Magnoliopsida</taxon>
        <taxon>eudicotyledons</taxon>
        <taxon>Gunneridae</taxon>
        <taxon>Pentapetalae</taxon>
        <taxon>asterids</taxon>
        <taxon>campanulids</taxon>
        <taxon>Asterales</taxon>
        <taxon>Asteraceae</taxon>
        <taxon>Asteroideae</taxon>
        <taxon>Anthemideae</taxon>
        <taxon>Anthemidinae</taxon>
        <taxon>Tanacetum</taxon>
    </lineage>
</organism>
<protein>
    <submittedName>
        <fullName evidence="2">Uncharacterized protein</fullName>
    </submittedName>
</protein>
<gene>
    <name evidence="2" type="ORF">Tci_925900</name>
</gene>
<feature type="non-terminal residue" evidence="2">
    <location>
        <position position="1"/>
    </location>
</feature>
<name>A0A699XAT9_TANCI</name>
<dbReference type="EMBL" id="BKCJ011800242">
    <property type="protein sequence ID" value="GFD53931.1"/>
    <property type="molecule type" value="Genomic_DNA"/>
</dbReference>
<reference evidence="2" key="1">
    <citation type="journal article" date="2019" name="Sci. Rep.">
        <title>Draft genome of Tanacetum cinerariifolium, the natural source of mosquito coil.</title>
        <authorList>
            <person name="Yamashiro T."/>
            <person name="Shiraishi A."/>
            <person name="Satake H."/>
            <person name="Nakayama K."/>
        </authorList>
    </citation>
    <scope>NUCLEOTIDE SEQUENCE</scope>
</reference>
<evidence type="ECO:0000313" key="2">
    <source>
        <dbReference type="EMBL" id="GFD53931.1"/>
    </source>
</evidence>
<comment type="caution">
    <text evidence="2">The sequence shown here is derived from an EMBL/GenBank/DDBJ whole genome shotgun (WGS) entry which is preliminary data.</text>
</comment>